<dbReference type="NCBIfam" id="TIGR00614">
    <property type="entry name" value="recQ_fam"/>
    <property type="match status" value="1"/>
</dbReference>
<dbReference type="PROSITE" id="PS51192">
    <property type="entry name" value="HELICASE_ATP_BIND_1"/>
    <property type="match status" value="1"/>
</dbReference>
<evidence type="ECO:0000256" key="4">
    <source>
        <dbReference type="ARBA" id="ARBA00022840"/>
    </source>
</evidence>
<dbReference type="Pfam" id="PF16124">
    <property type="entry name" value="RecQ_Zn_bind"/>
    <property type="match status" value="1"/>
</dbReference>
<evidence type="ECO:0000313" key="10">
    <source>
        <dbReference type="EMBL" id="KRL92485.1"/>
    </source>
</evidence>
<dbReference type="AlphaFoldDB" id="A0A0R1UND9"/>
<keyword evidence="3 10" id="KW-0347">Helicase</keyword>
<dbReference type="GO" id="GO:0003677">
    <property type="term" value="F:DNA binding"/>
    <property type="evidence" value="ECO:0007669"/>
    <property type="project" value="UniProtKB-KW"/>
</dbReference>
<organism evidence="10 11">
    <name type="scientific">Limosilactobacillus ingluviei DSM 15946</name>
    <dbReference type="NCBI Taxonomy" id="1423760"/>
    <lineage>
        <taxon>Bacteria</taxon>
        <taxon>Bacillati</taxon>
        <taxon>Bacillota</taxon>
        <taxon>Bacilli</taxon>
        <taxon>Lactobacillales</taxon>
        <taxon>Lactobacillaceae</taxon>
        <taxon>Limosilactobacillus</taxon>
    </lineage>
</organism>
<dbReference type="InterPro" id="IPR027417">
    <property type="entry name" value="P-loop_NTPase"/>
</dbReference>
<dbReference type="GO" id="GO:0043138">
    <property type="term" value="F:3'-5' DNA helicase activity"/>
    <property type="evidence" value="ECO:0007669"/>
    <property type="project" value="TreeGrafter"/>
</dbReference>
<evidence type="ECO:0000256" key="1">
    <source>
        <dbReference type="ARBA" id="ARBA00022741"/>
    </source>
</evidence>
<evidence type="ECO:0000259" key="9">
    <source>
        <dbReference type="PROSITE" id="PS51194"/>
    </source>
</evidence>
<evidence type="ECO:0000256" key="7">
    <source>
        <dbReference type="ARBA" id="ARBA00044550"/>
    </source>
</evidence>
<dbReference type="GO" id="GO:0006281">
    <property type="term" value="P:DNA repair"/>
    <property type="evidence" value="ECO:0007669"/>
    <property type="project" value="TreeGrafter"/>
</dbReference>
<sequence>MNLDLTASLRQHFGFTAFRPGQEATLTRILNGQDTLAILPTGAGKSLLYQLPAYHLTGTILVISPLIALMQDQADRIARQGDYRAVVLNSTVEMHDQAALLETLGDYRFIFTSPETLARGPVLGALRQLKIALLVVDEAHCISEWGPNFRPEYLTLKNARQALKPGVTLLLTATAPPQIAQDILTKMAMAPEQVATVRQSVNRANLFLAVHPVADPLAKQHYLQALLPRLGGPGVIYFSSRKQATAMANWLEQTTSLQVAAYHAGLEPVVRYRLQTQFMQNQVDVICATSAFGMGIDKNDIRYVIHYHMPAGLAAYTQEIGRAGRDGQPALALLLYAPGDESLPELLTQTELPAPAVLEEVMAGRVAPTVLGPKADVINFYLHHGVTPQQLQQLMAQQSRLAQQRINEMLGYVMTTACRRQYLLHAFGEKPIEQALCCDRHQSNWQPQELGLGAVKTFATVERSYNWRQQLAHFFAC</sequence>
<dbReference type="Proteomes" id="UP000050816">
    <property type="component" value="Unassembled WGS sequence"/>
</dbReference>
<dbReference type="EMBL" id="AZFK01000004">
    <property type="protein sequence ID" value="KRL92485.1"/>
    <property type="molecule type" value="Genomic_DNA"/>
</dbReference>
<accession>A0A0R1UND9</accession>
<dbReference type="GO" id="GO:0009378">
    <property type="term" value="F:four-way junction helicase activity"/>
    <property type="evidence" value="ECO:0007669"/>
    <property type="project" value="TreeGrafter"/>
</dbReference>
<evidence type="ECO:0000256" key="5">
    <source>
        <dbReference type="ARBA" id="ARBA00023125"/>
    </source>
</evidence>
<evidence type="ECO:0000256" key="3">
    <source>
        <dbReference type="ARBA" id="ARBA00022806"/>
    </source>
</evidence>
<protein>
    <recommendedName>
        <fullName evidence="6">ATP-dependent DNA helicase RecQ</fullName>
    </recommendedName>
    <alternativeName>
        <fullName evidence="7">DNA 3'-5' helicase RecQ</fullName>
    </alternativeName>
</protein>
<feature type="domain" description="Helicase ATP-binding" evidence="8">
    <location>
        <begin position="26"/>
        <end position="193"/>
    </location>
</feature>
<dbReference type="InterPro" id="IPR002464">
    <property type="entry name" value="DNA/RNA_helicase_DEAH_CS"/>
</dbReference>
<dbReference type="RefSeq" id="WP_056953329.1">
    <property type="nucleotide sequence ID" value="NZ_AZFK01000004.1"/>
</dbReference>
<evidence type="ECO:0000256" key="6">
    <source>
        <dbReference type="ARBA" id="ARBA00044535"/>
    </source>
</evidence>
<dbReference type="SMART" id="SM00490">
    <property type="entry name" value="HELICc"/>
    <property type="match status" value="1"/>
</dbReference>
<keyword evidence="2" id="KW-0378">Hydrolase</keyword>
<dbReference type="Pfam" id="PF00271">
    <property type="entry name" value="Helicase_C"/>
    <property type="match status" value="1"/>
</dbReference>
<keyword evidence="5" id="KW-0238">DNA-binding</keyword>
<dbReference type="GO" id="GO:0043590">
    <property type="term" value="C:bacterial nucleoid"/>
    <property type="evidence" value="ECO:0007669"/>
    <property type="project" value="TreeGrafter"/>
</dbReference>
<dbReference type="GO" id="GO:0030894">
    <property type="term" value="C:replisome"/>
    <property type="evidence" value="ECO:0007669"/>
    <property type="project" value="TreeGrafter"/>
</dbReference>
<dbReference type="Gene3D" id="3.40.50.300">
    <property type="entry name" value="P-loop containing nucleotide triphosphate hydrolases"/>
    <property type="match status" value="2"/>
</dbReference>
<dbReference type="Pfam" id="PF00270">
    <property type="entry name" value="DEAD"/>
    <property type="match status" value="1"/>
</dbReference>
<dbReference type="CDD" id="cd17920">
    <property type="entry name" value="DEXHc_RecQ"/>
    <property type="match status" value="1"/>
</dbReference>
<evidence type="ECO:0000313" key="11">
    <source>
        <dbReference type="Proteomes" id="UP000050816"/>
    </source>
</evidence>
<proteinExistence type="predicted"/>
<dbReference type="SMART" id="SM00487">
    <property type="entry name" value="DEXDc"/>
    <property type="match status" value="1"/>
</dbReference>
<reference evidence="10 11" key="1">
    <citation type="journal article" date="2015" name="Genome Announc.">
        <title>Expanding the biotechnology potential of lactobacilli through comparative genomics of 213 strains and associated genera.</title>
        <authorList>
            <person name="Sun Z."/>
            <person name="Harris H.M."/>
            <person name="McCann A."/>
            <person name="Guo C."/>
            <person name="Argimon S."/>
            <person name="Zhang W."/>
            <person name="Yang X."/>
            <person name="Jeffery I.B."/>
            <person name="Cooney J.C."/>
            <person name="Kagawa T.F."/>
            <person name="Liu W."/>
            <person name="Song Y."/>
            <person name="Salvetti E."/>
            <person name="Wrobel A."/>
            <person name="Rasinkangas P."/>
            <person name="Parkhill J."/>
            <person name="Rea M.C."/>
            <person name="O'Sullivan O."/>
            <person name="Ritari J."/>
            <person name="Douillard F.P."/>
            <person name="Paul Ross R."/>
            <person name="Yang R."/>
            <person name="Briner A.E."/>
            <person name="Felis G.E."/>
            <person name="de Vos W.M."/>
            <person name="Barrangou R."/>
            <person name="Klaenhammer T.R."/>
            <person name="Caufield P.W."/>
            <person name="Cui Y."/>
            <person name="Zhang H."/>
            <person name="O'Toole P.W."/>
        </authorList>
    </citation>
    <scope>NUCLEOTIDE SEQUENCE [LARGE SCALE GENOMIC DNA]</scope>
    <source>
        <strain evidence="10 11">DSM 15946</strain>
    </source>
</reference>
<name>A0A0R1UND9_9LACO</name>
<keyword evidence="1" id="KW-0547">Nucleotide-binding</keyword>
<keyword evidence="4" id="KW-0067">ATP-binding</keyword>
<dbReference type="GO" id="GO:0006310">
    <property type="term" value="P:DNA recombination"/>
    <property type="evidence" value="ECO:0007669"/>
    <property type="project" value="InterPro"/>
</dbReference>
<gene>
    <name evidence="10" type="ORF">FC43_GL001932</name>
</gene>
<dbReference type="PROSITE" id="PS51194">
    <property type="entry name" value="HELICASE_CTER"/>
    <property type="match status" value="1"/>
</dbReference>
<dbReference type="InterPro" id="IPR011545">
    <property type="entry name" value="DEAD/DEAH_box_helicase_dom"/>
</dbReference>
<dbReference type="InterPro" id="IPR004589">
    <property type="entry name" value="DNA_helicase_ATP-dep_RecQ"/>
</dbReference>
<dbReference type="PANTHER" id="PTHR13710">
    <property type="entry name" value="DNA HELICASE RECQ FAMILY MEMBER"/>
    <property type="match status" value="1"/>
</dbReference>
<dbReference type="GO" id="GO:0016787">
    <property type="term" value="F:hydrolase activity"/>
    <property type="evidence" value="ECO:0007669"/>
    <property type="project" value="UniProtKB-KW"/>
</dbReference>
<feature type="domain" description="Helicase C-terminal" evidence="9">
    <location>
        <begin position="222"/>
        <end position="378"/>
    </location>
</feature>
<dbReference type="GO" id="GO:0005524">
    <property type="term" value="F:ATP binding"/>
    <property type="evidence" value="ECO:0007669"/>
    <property type="project" value="UniProtKB-KW"/>
</dbReference>
<evidence type="ECO:0000259" key="8">
    <source>
        <dbReference type="PROSITE" id="PS51192"/>
    </source>
</evidence>
<dbReference type="GO" id="GO:0005737">
    <property type="term" value="C:cytoplasm"/>
    <property type="evidence" value="ECO:0007669"/>
    <property type="project" value="TreeGrafter"/>
</dbReference>
<dbReference type="SUPFAM" id="SSF52540">
    <property type="entry name" value="P-loop containing nucleoside triphosphate hydrolases"/>
    <property type="match status" value="1"/>
</dbReference>
<dbReference type="InterPro" id="IPR032284">
    <property type="entry name" value="RecQ_Zn-bd"/>
</dbReference>
<evidence type="ECO:0000256" key="2">
    <source>
        <dbReference type="ARBA" id="ARBA00022801"/>
    </source>
</evidence>
<comment type="caution">
    <text evidence="10">The sequence shown here is derived from an EMBL/GenBank/DDBJ whole genome shotgun (WGS) entry which is preliminary data.</text>
</comment>
<dbReference type="PANTHER" id="PTHR13710:SF84">
    <property type="entry name" value="ATP-DEPENDENT DNA HELICASE RECS-RELATED"/>
    <property type="match status" value="1"/>
</dbReference>
<dbReference type="PROSITE" id="PS00690">
    <property type="entry name" value="DEAH_ATP_HELICASE"/>
    <property type="match status" value="1"/>
</dbReference>
<dbReference type="InterPro" id="IPR001650">
    <property type="entry name" value="Helicase_C-like"/>
</dbReference>
<dbReference type="InterPro" id="IPR014001">
    <property type="entry name" value="Helicase_ATP-bd"/>
</dbReference>
<dbReference type="PATRIC" id="fig|1423760.3.peg.2021"/>